<accession>A0ABY1VRI3</accession>
<feature type="transmembrane region" description="Helical" evidence="2">
    <location>
        <begin position="230"/>
        <end position="250"/>
    </location>
</feature>
<feature type="transmembrane region" description="Helical" evidence="2">
    <location>
        <begin position="193"/>
        <end position="210"/>
    </location>
</feature>
<reference evidence="3 4" key="1">
    <citation type="submission" date="2018-06" db="EMBL/GenBank/DDBJ databases">
        <authorList>
            <consortium name="Pathogen Informatics"/>
            <person name="Doyle S."/>
        </authorList>
    </citation>
    <scope>NUCLEOTIDE SEQUENCE [LARGE SCALE GENOMIC DNA]</scope>
    <source>
        <strain evidence="3 4">NCTC11535</strain>
    </source>
</reference>
<evidence type="ECO:0000256" key="2">
    <source>
        <dbReference type="SAM" id="Phobius"/>
    </source>
</evidence>
<keyword evidence="4" id="KW-1185">Reference proteome</keyword>
<protein>
    <submittedName>
        <fullName evidence="3">Uncharacterized conserved protein</fullName>
    </submittedName>
</protein>
<keyword evidence="2" id="KW-0812">Transmembrane</keyword>
<gene>
    <name evidence="3" type="ORF">NCTC11535_02000</name>
</gene>
<dbReference type="RefSeq" id="WP_111837178.1">
    <property type="nucleotide sequence ID" value="NZ_UAPQ01000010.1"/>
</dbReference>
<sequence>MSSNLTDADFPNSSEPGTGALAKPDDAAFDPSSTLTGAPEGRRRSHLSSGLLGILLPPVALYLIGMALISKADSQLLWTFLILGALLLFSGTVQAWFALRSSVGNLVAGIVALMLQVLVLLAPNGAQDAPFRWARELLPYGALLVLAAWFLGASWAMRQTRRAGRKEAQAQVHLAQADVDRLRVPTAPPSRRSAHLLSFFVMVTTTWGVLRSLPRPYARLVDPQVPGVANVALVVCCLLVLLAAMIACAWSSFGMRATAILLAILALPAVLGESVPGHQLYSLVLPGLSPVVTLGLACVLSSLGWGLHMARRQGRFQESV</sequence>
<evidence type="ECO:0000313" key="3">
    <source>
        <dbReference type="EMBL" id="SPT54287.1"/>
    </source>
</evidence>
<organism evidence="3 4">
    <name type="scientific">Actinomyces bovis</name>
    <dbReference type="NCBI Taxonomy" id="1658"/>
    <lineage>
        <taxon>Bacteria</taxon>
        <taxon>Bacillati</taxon>
        <taxon>Actinomycetota</taxon>
        <taxon>Actinomycetes</taxon>
        <taxon>Actinomycetales</taxon>
        <taxon>Actinomycetaceae</taxon>
        <taxon>Actinomyces</taxon>
    </lineage>
</organism>
<proteinExistence type="predicted"/>
<feature type="region of interest" description="Disordered" evidence="1">
    <location>
        <begin position="1"/>
        <end position="45"/>
    </location>
</feature>
<feature type="transmembrane region" description="Helical" evidence="2">
    <location>
        <begin position="106"/>
        <end position="125"/>
    </location>
</feature>
<feature type="transmembrane region" description="Helical" evidence="2">
    <location>
        <begin position="51"/>
        <end position="70"/>
    </location>
</feature>
<dbReference type="EMBL" id="UAPQ01000010">
    <property type="protein sequence ID" value="SPT54287.1"/>
    <property type="molecule type" value="Genomic_DNA"/>
</dbReference>
<feature type="compositionally biased region" description="Polar residues" evidence="1">
    <location>
        <begin position="1"/>
        <end position="16"/>
    </location>
</feature>
<evidence type="ECO:0000313" key="4">
    <source>
        <dbReference type="Proteomes" id="UP000250006"/>
    </source>
</evidence>
<evidence type="ECO:0000256" key="1">
    <source>
        <dbReference type="SAM" id="MobiDB-lite"/>
    </source>
</evidence>
<feature type="transmembrane region" description="Helical" evidence="2">
    <location>
        <begin position="287"/>
        <end position="307"/>
    </location>
</feature>
<feature type="transmembrane region" description="Helical" evidence="2">
    <location>
        <begin position="137"/>
        <end position="157"/>
    </location>
</feature>
<feature type="transmembrane region" description="Helical" evidence="2">
    <location>
        <begin position="76"/>
        <end position="99"/>
    </location>
</feature>
<comment type="caution">
    <text evidence="3">The sequence shown here is derived from an EMBL/GenBank/DDBJ whole genome shotgun (WGS) entry which is preliminary data.</text>
</comment>
<name>A0ABY1VRI3_9ACTO</name>
<feature type="transmembrane region" description="Helical" evidence="2">
    <location>
        <begin position="257"/>
        <end position="275"/>
    </location>
</feature>
<keyword evidence="2" id="KW-0472">Membrane</keyword>
<keyword evidence="2" id="KW-1133">Transmembrane helix</keyword>
<dbReference type="Proteomes" id="UP000250006">
    <property type="component" value="Unassembled WGS sequence"/>
</dbReference>